<evidence type="ECO:0000313" key="1">
    <source>
        <dbReference type="EMBL" id="RMZ74704.1"/>
    </source>
</evidence>
<dbReference type="AlphaFoldDB" id="A0A3M7MLD2"/>
<protein>
    <submittedName>
        <fullName evidence="1">Amidase</fullName>
    </submittedName>
</protein>
<dbReference type="InterPro" id="IPR036928">
    <property type="entry name" value="AS_sf"/>
</dbReference>
<dbReference type="SUPFAM" id="SSF75304">
    <property type="entry name" value="Amidase signature (AS) enzymes"/>
    <property type="match status" value="1"/>
</dbReference>
<sequence length="198" mass="21817">MNSDFYRLTATDVLGKTKTGELSVEHHAASLLQRIALPAAERGPLHGIAVAVKHVILTIADSIVLRRVVDAGSLQGNAFDSESKLDCQVLIIERFRKCNRDFHFTLVKDRLQIFATYFPSGRTPFLYYLPVGCDGFFKESSDFLIAYLLTDLFGIGSHDINNILHAIGSLFESCWSQLGEVVSAIPTRGADLGSQVID</sequence>
<evidence type="ECO:0000313" key="2">
    <source>
        <dbReference type="Proteomes" id="UP000265663"/>
    </source>
</evidence>
<dbReference type="Proteomes" id="UP000265663">
    <property type="component" value="Unassembled WGS sequence"/>
</dbReference>
<dbReference type="EMBL" id="ML014741">
    <property type="protein sequence ID" value="RMZ74704.1"/>
    <property type="molecule type" value="Genomic_DNA"/>
</dbReference>
<proteinExistence type="predicted"/>
<reference evidence="1 2" key="1">
    <citation type="journal article" date="2014" name="PLoS ONE">
        <title>De novo Genome Assembly of the Fungal Plant Pathogen Pyrenophora semeniperda.</title>
        <authorList>
            <person name="Soliai M.M."/>
            <person name="Meyer S.E."/>
            <person name="Udall J.A."/>
            <person name="Elzinga D.E."/>
            <person name="Hermansen R.A."/>
            <person name="Bodily P.M."/>
            <person name="Hart A.A."/>
            <person name="Coleman C.E."/>
        </authorList>
    </citation>
    <scope>NUCLEOTIDE SEQUENCE [LARGE SCALE GENOMIC DNA]</scope>
    <source>
        <strain evidence="1 2">CCB06</strain>
        <tissue evidence="1">Mycelium</tissue>
    </source>
</reference>
<gene>
    <name evidence="1" type="ORF">GMOD_00010489</name>
</gene>
<name>A0A3M7MLD2_9PLEO</name>
<organism evidence="1 2">
    <name type="scientific">Pyrenophora seminiperda CCB06</name>
    <dbReference type="NCBI Taxonomy" id="1302712"/>
    <lineage>
        <taxon>Eukaryota</taxon>
        <taxon>Fungi</taxon>
        <taxon>Dikarya</taxon>
        <taxon>Ascomycota</taxon>
        <taxon>Pezizomycotina</taxon>
        <taxon>Dothideomycetes</taxon>
        <taxon>Pleosporomycetidae</taxon>
        <taxon>Pleosporales</taxon>
        <taxon>Pleosporineae</taxon>
        <taxon>Pleosporaceae</taxon>
        <taxon>Pyrenophora</taxon>
    </lineage>
</organism>
<accession>A0A3M7MLD2</accession>
<dbReference type="OrthoDB" id="6428749at2759"/>
<keyword evidence="2" id="KW-1185">Reference proteome</keyword>